<name>A0A5N5THD9_9CRUS</name>
<keyword evidence="2" id="KW-1185">Reference proteome</keyword>
<dbReference type="OrthoDB" id="6361959at2759"/>
<proteinExistence type="predicted"/>
<gene>
    <name evidence="1" type="ORF">Anas_00172</name>
</gene>
<comment type="caution">
    <text evidence="1">The sequence shown here is derived from an EMBL/GenBank/DDBJ whole genome shotgun (WGS) entry which is preliminary data.</text>
</comment>
<protein>
    <submittedName>
        <fullName evidence="1">Uncharacterized protein</fullName>
    </submittedName>
</protein>
<dbReference type="EMBL" id="SEYY01001018">
    <property type="protein sequence ID" value="KAB7506053.1"/>
    <property type="molecule type" value="Genomic_DNA"/>
</dbReference>
<evidence type="ECO:0000313" key="1">
    <source>
        <dbReference type="EMBL" id="KAB7506053.1"/>
    </source>
</evidence>
<accession>A0A5N5THD9</accession>
<organism evidence="1 2">
    <name type="scientific">Armadillidium nasatum</name>
    <dbReference type="NCBI Taxonomy" id="96803"/>
    <lineage>
        <taxon>Eukaryota</taxon>
        <taxon>Metazoa</taxon>
        <taxon>Ecdysozoa</taxon>
        <taxon>Arthropoda</taxon>
        <taxon>Crustacea</taxon>
        <taxon>Multicrustacea</taxon>
        <taxon>Malacostraca</taxon>
        <taxon>Eumalacostraca</taxon>
        <taxon>Peracarida</taxon>
        <taxon>Isopoda</taxon>
        <taxon>Oniscidea</taxon>
        <taxon>Crinocheta</taxon>
        <taxon>Armadillidiidae</taxon>
        <taxon>Armadillidium</taxon>
    </lineage>
</organism>
<sequence>MEQKFKEFYGYVDQCTNDSLVGKSTKRTFDWRAALSNLGTDDSPIYLPVPIVTSTRNHPYFSLQNTRQKRHAFFNEMKLRNLKNNVIRKLKIASCVLQKMEILDNDLNIQWNEFEKLYTKDYGLEHELQKDLMEVFTKCKNSVLCMDSDVAQKPGDFPLGLKQVMYFKKCEMKKKTAACIKKDLREKPEMFELQGLDGMLDHYEDDDEKMLKTLKLFIKYGDDDAEFFH</sequence>
<evidence type="ECO:0000313" key="2">
    <source>
        <dbReference type="Proteomes" id="UP000326759"/>
    </source>
</evidence>
<dbReference type="AlphaFoldDB" id="A0A5N5THD9"/>
<reference evidence="1 2" key="1">
    <citation type="journal article" date="2019" name="PLoS Biol.">
        <title>Sex chromosomes control vertical transmission of feminizing Wolbachia symbionts in an isopod.</title>
        <authorList>
            <person name="Becking T."/>
            <person name="Chebbi M.A."/>
            <person name="Giraud I."/>
            <person name="Moumen B."/>
            <person name="Laverre T."/>
            <person name="Caubet Y."/>
            <person name="Peccoud J."/>
            <person name="Gilbert C."/>
            <person name="Cordaux R."/>
        </authorList>
    </citation>
    <scope>NUCLEOTIDE SEQUENCE [LARGE SCALE GENOMIC DNA]</scope>
    <source>
        <strain evidence="1">ANa2</strain>
        <tissue evidence="1">Whole body excluding digestive tract and cuticle</tissue>
    </source>
</reference>
<dbReference type="Proteomes" id="UP000326759">
    <property type="component" value="Unassembled WGS sequence"/>
</dbReference>